<dbReference type="AlphaFoldDB" id="A0A0H1B7V9"/>
<reference evidence="13" key="1">
    <citation type="journal article" date="2015" name="PLoS Genet.">
        <title>The dynamic genome and transcriptome of the human fungal pathogen Blastomyces and close relative Emmonsia.</title>
        <authorList>
            <person name="Munoz J.F."/>
            <person name="Gauthier G.M."/>
            <person name="Desjardins C.A."/>
            <person name="Gallo J.E."/>
            <person name="Holder J."/>
            <person name="Sullivan T.D."/>
            <person name="Marty A.J."/>
            <person name="Carmen J.C."/>
            <person name="Chen Z."/>
            <person name="Ding L."/>
            <person name="Gujja S."/>
            <person name="Magrini V."/>
            <person name="Misas E."/>
            <person name="Mitreva M."/>
            <person name="Priest M."/>
            <person name="Saif S."/>
            <person name="Whiston E.A."/>
            <person name="Young S."/>
            <person name="Zeng Q."/>
            <person name="Goldman W.E."/>
            <person name="Mardis E.R."/>
            <person name="Taylor J.W."/>
            <person name="McEwen J.G."/>
            <person name="Clay O.K."/>
            <person name="Klein B.S."/>
            <person name="Cuomo C.A."/>
        </authorList>
    </citation>
    <scope>NUCLEOTIDE SEQUENCE [LARGE SCALE GENOMIC DNA]</scope>
    <source>
        <strain evidence="13">UAMH 139</strain>
    </source>
</reference>
<sequence length="165" mass="17483">MAPSPATTSTSTSTSTPHSAKPGQGPPPSLSLPPSQFARLQPYSYLLAHLSPSSPDSRPPLRVNGRTPSQFRSASINTGSLTHTNASAVVRMGDTVAVCGVRGEILSTDDIAAWNVSSSSSSSDPSTSKRRKTDSAQAEQLQHEQKQNEPVEDEDDSEIHAFNLL</sequence>
<dbReference type="PANTHER" id="PTHR11097:SF9">
    <property type="entry name" value="EXOSOME COMPLEX COMPONENT RRP43"/>
    <property type="match status" value="1"/>
</dbReference>
<dbReference type="GO" id="GO:0000176">
    <property type="term" value="C:nuclear exosome (RNase complex)"/>
    <property type="evidence" value="ECO:0007669"/>
    <property type="project" value="UniProtKB-ARBA"/>
</dbReference>
<keyword evidence="4" id="KW-0963">Cytoplasm</keyword>
<evidence type="ECO:0000256" key="5">
    <source>
        <dbReference type="ARBA" id="ARBA00022552"/>
    </source>
</evidence>
<evidence type="ECO:0000256" key="6">
    <source>
        <dbReference type="ARBA" id="ARBA00022835"/>
    </source>
</evidence>
<dbReference type="GO" id="GO:0005730">
    <property type="term" value="C:nucleolus"/>
    <property type="evidence" value="ECO:0007669"/>
    <property type="project" value="UniProtKB-SubCell"/>
</dbReference>
<evidence type="ECO:0000313" key="13">
    <source>
        <dbReference type="Proteomes" id="UP000053573"/>
    </source>
</evidence>
<keyword evidence="7" id="KW-0694">RNA-binding</keyword>
<dbReference type="GO" id="GO:0016075">
    <property type="term" value="P:rRNA catabolic process"/>
    <property type="evidence" value="ECO:0007669"/>
    <property type="project" value="TreeGrafter"/>
</dbReference>
<accession>A0A0H1B7V9</accession>
<evidence type="ECO:0000256" key="4">
    <source>
        <dbReference type="ARBA" id="ARBA00022490"/>
    </source>
</evidence>
<dbReference type="Proteomes" id="UP000053573">
    <property type="component" value="Unassembled WGS sequence"/>
</dbReference>
<evidence type="ECO:0000256" key="10">
    <source>
        <dbReference type="SAM" id="MobiDB-lite"/>
    </source>
</evidence>
<dbReference type="STRING" id="2060906.A0A0H1B7V9"/>
<dbReference type="GO" id="GO:0000177">
    <property type="term" value="C:cytoplasmic exosome (RNase complex)"/>
    <property type="evidence" value="ECO:0007669"/>
    <property type="project" value="TreeGrafter"/>
</dbReference>
<feature type="region of interest" description="Disordered" evidence="10">
    <location>
        <begin position="1"/>
        <end position="36"/>
    </location>
</feature>
<comment type="caution">
    <text evidence="12">The sequence shown here is derived from an EMBL/GenBank/DDBJ whole genome shotgun (WGS) entry which is preliminary data.</text>
</comment>
<keyword evidence="6" id="KW-0271">Exosome</keyword>
<evidence type="ECO:0000256" key="7">
    <source>
        <dbReference type="ARBA" id="ARBA00022884"/>
    </source>
</evidence>
<evidence type="ECO:0000256" key="3">
    <source>
        <dbReference type="ARBA" id="ARBA00006678"/>
    </source>
</evidence>
<dbReference type="GO" id="GO:0071028">
    <property type="term" value="P:nuclear mRNA surveillance"/>
    <property type="evidence" value="ECO:0007669"/>
    <property type="project" value="TreeGrafter"/>
</dbReference>
<evidence type="ECO:0000256" key="9">
    <source>
        <dbReference type="ARBA" id="ARBA00030617"/>
    </source>
</evidence>
<evidence type="ECO:0000256" key="8">
    <source>
        <dbReference type="ARBA" id="ARBA00023242"/>
    </source>
</evidence>
<feature type="domain" description="Exoribonuclease phosphorolytic" evidence="11">
    <location>
        <begin position="70"/>
        <end position="135"/>
    </location>
</feature>
<feature type="region of interest" description="Disordered" evidence="10">
    <location>
        <begin position="48"/>
        <end position="82"/>
    </location>
</feature>
<feature type="region of interest" description="Disordered" evidence="10">
    <location>
        <begin position="115"/>
        <end position="165"/>
    </location>
</feature>
<dbReference type="SUPFAM" id="SSF54211">
    <property type="entry name" value="Ribosomal protein S5 domain 2-like"/>
    <property type="match status" value="1"/>
</dbReference>
<evidence type="ECO:0000256" key="1">
    <source>
        <dbReference type="ARBA" id="ARBA00004496"/>
    </source>
</evidence>
<dbReference type="OrthoDB" id="45882at2759"/>
<feature type="non-terminal residue" evidence="12">
    <location>
        <position position="165"/>
    </location>
</feature>
<dbReference type="GO" id="GO:0071038">
    <property type="term" value="P:TRAMP-dependent tRNA surveillance pathway"/>
    <property type="evidence" value="ECO:0007669"/>
    <property type="project" value="TreeGrafter"/>
</dbReference>
<feature type="compositionally biased region" description="Low complexity" evidence="10">
    <location>
        <begin position="117"/>
        <end position="126"/>
    </location>
</feature>
<dbReference type="PANTHER" id="PTHR11097">
    <property type="entry name" value="EXOSOME COMPLEX EXONUCLEASE RIBOSOMAL RNA PROCESSING PROTEIN"/>
    <property type="match status" value="1"/>
</dbReference>
<dbReference type="InterPro" id="IPR001247">
    <property type="entry name" value="ExoRNase_PH_dom1"/>
</dbReference>
<dbReference type="GO" id="GO:0034473">
    <property type="term" value="P:U1 snRNA 3'-end processing"/>
    <property type="evidence" value="ECO:0007669"/>
    <property type="project" value="TreeGrafter"/>
</dbReference>
<comment type="similarity">
    <text evidence="3">Belongs to the RNase PH family.</text>
</comment>
<evidence type="ECO:0000256" key="2">
    <source>
        <dbReference type="ARBA" id="ARBA00004604"/>
    </source>
</evidence>
<gene>
    <name evidence="12" type="ORF">EMPG_17044</name>
</gene>
<keyword evidence="13" id="KW-1185">Reference proteome</keyword>
<feature type="compositionally biased region" description="Low complexity" evidence="10">
    <location>
        <begin position="1"/>
        <end position="23"/>
    </location>
</feature>
<evidence type="ECO:0000313" key="12">
    <source>
        <dbReference type="EMBL" id="KLJ07475.1"/>
    </source>
</evidence>
<dbReference type="InterPro" id="IPR027408">
    <property type="entry name" value="PNPase/RNase_PH_dom_sf"/>
</dbReference>
<protein>
    <recommendedName>
        <fullName evidence="9">Ribosomal RNA-processing protein 43</fullName>
    </recommendedName>
</protein>
<name>A0A0H1B7V9_9EURO</name>
<dbReference type="GO" id="GO:0071035">
    <property type="term" value="P:nuclear polyadenylation-dependent rRNA catabolic process"/>
    <property type="evidence" value="ECO:0007669"/>
    <property type="project" value="TreeGrafter"/>
</dbReference>
<proteinExistence type="inferred from homology"/>
<feature type="compositionally biased region" description="Low complexity" evidence="10">
    <location>
        <begin position="50"/>
        <end position="62"/>
    </location>
</feature>
<dbReference type="GO" id="GO:0000467">
    <property type="term" value="P:exonucleolytic trimming to generate mature 3'-end of 5.8S rRNA from tricistronic rRNA transcript (SSU-rRNA, 5.8S rRNA, LSU-rRNA)"/>
    <property type="evidence" value="ECO:0007669"/>
    <property type="project" value="TreeGrafter"/>
</dbReference>
<dbReference type="Pfam" id="PF01138">
    <property type="entry name" value="RNase_PH"/>
    <property type="match status" value="1"/>
</dbReference>
<organism evidence="12 13">
    <name type="scientific">Blastomyces silverae</name>
    <dbReference type="NCBI Taxonomy" id="2060906"/>
    <lineage>
        <taxon>Eukaryota</taxon>
        <taxon>Fungi</taxon>
        <taxon>Dikarya</taxon>
        <taxon>Ascomycota</taxon>
        <taxon>Pezizomycotina</taxon>
        <taxon>Eurotiomycetes</taxon>
        <taxon>Eurotiomycetidae</taxon>
        <taxon>Onygenales</taxon>
        <taxon>Ajellomycetaceae</taxon>
        <taxon>Blastomyces</taxon>
    </lineage>
</organism>
<keyword evidence="5" id="KW-0698">rRNA processing</keyword>
<dbReference type="GO" id="GO:0035925">
    <property type="term" value="F:mRNA 3'-UTR AU-rich region binding"/>
    <property type="evidence" value="ECO:0007669"/>
    <property type="project" value="TreeGrafter"/>
</dbReference>
<dbReference type="InterPro" id="IPR020568">
    <property type="entry name" value="Ribosomal_Su5_D2-typ_SF"/>
</dbReference>
<evidence type="ECO:0000259" key="11">
    <source>
        <dbReference type="Pfam" id="PF01138"/>
    </source>
</evidence>
<dbReference type="GO" id="GO:0034476">
    <property type="term" value="P:U5 snRNA 3'-end processing"/>
    <property type="evidence" value="ECO:0007669"/>
    <property type="project" value="TreeGrafter"/>
</dbReference>
<dbReference type="Gene3D" id="3.30.230.70">
    <property type="entry name" value="GHMP Kinase, N-terminal domain"/>
    <property type="match status" value="1"/>
</dbReference>
<feature type="compositionally biased region" description="Polar residues" evidence="10">
    <location>
        <begin position="66"/>
        <end position="82"/>
    </location>
</feature>
<dbReference type="GO" id="GO:0034475">
    <property type="term" value="P:U4 snRNA 3'-end processing"/>
    <property type="evidence" value="ECO:0007669"/>
    <property type="project" value="TreeGrafter"/>
</dbReference>
<dbReference type="InterPro" id="IPR050590">
    <property type="entry name" value="Exosome_comp_Rrp42_subfam"/>
</dbReference>
<keyword evidence="8" id="KW-0539">Nucleus</keyword>
<comment type="subcellular location">
    <subcellularLocation>
        <location evidence="1">Cytoplasm</location>
    </subcellularLocation>
    <subcellularLocation>
        <location evidence="2">Nucleus</location>
        <location evidence="2">Nucleolus</location>
    </subcellularLocation>
</comment>
<dbReference type="EMBL" id="LDEV01002811">
    <property type="protein sequence ID" value="KLJ07475.1"/>
    <property type="molecule type" value="Genomic_DNA"/>
</dbReference>